<dbReference type="AlphaFoldDB" id="A0A1F4U2X4"/>
<comment type="caution">
    <text evidence="1">The sequence shown here is derived from an EMBL/GenBank/DDBJ whole genome shotgun (WGS) entry which is preliminary data.</text>
</comment>
<evidence type="ECO:0008006" key="3">
    <source>
        <dbReference type="Google" id="ProtNLM"/>
    </source>
</evidence>
<sequence>MKNCCVCGSFVVPVNNGVDHIAFRLAGSNREKLVCRSCLNAILDQIEYGYSVQYDYADC</sequence>
<reference evidence="1 2" key="1">
    <citation type="journal article" date="2016" name="Nat. Commun.">
        <title>Thousands of microbial genomes shed light on interconnected biogeochemical processes in an aquifer system.</title>
        <authorList>
            <person name="Anantharaman K."/>
            <person name="Brown C.T."/>
            <person name="Hug L.A."/>
            <person name="Sharon I."/>
            <person name="Castelle C.J."/>
            <person name="Probst A.J."/>
            <person name="Thomas B.C."/>
            <person name="Singh A."/>
            <person name="Wilkins M.J."/>
            <person name="Karaoz U."/>
            <person name="Brodie E.L."/>
            <person name="Williams K.H."/>
            <person name="Hubbard S.S."/>
            <person name="Banfield J.F."/>
        </authorList>
    </citation>
    <scope>NUCLEOTIDE SEQUENCE [LARGE SCALE GENOMIC DNA]</scope>
</reference>
<organism evidence="1 2">
    <name type="scientific">candidate division WOR-1 bacterium RIFOXYC2_FULL_46_14</name>
    <dbReference type="NCBI Taxonomy" id="1802587"/>
    <lineage>
        <taxon>Bacteria</taxon>
        <taxon>Bacillati</taxon>
        <taxon>Saganbacteria</taxon>
    </lineage>
</organism>
<proteinExistence type="predicted"/>
<protein>
    <recommendedName>
        <fullName evidence="3">ClpX-type ZB domain-containing protein</fullName>
    </recommendedName>
</protein>
<evidence type="ECO:0000313" key="2">
    <source>
        <dbReference type="Proteomes" id="UP000179242"/>
    </source>
</evidence>
<dbReference type="Proteomes" id="UP000179242">
    <property type="component" value="Unassembled WGS sequence"/>
</dbReference>
<gene>
    <name evidence="1" type="ORF">A2438_07600</name>
</gene>
<accession>A0A1F4U2X4</accession>
<evidence type="ECO:0000313" key="1">
    <source>
        <dbReference type="EMBL" id="OGC39229.1"/>
    </source>
</evidence>
<name>A0A1F4U2X4_UNCSA</name>
<dbReference type="EMBL" id="MEUJ01000012">
    <property type="protein sequence ID" value="OGC39229.1"/>
    <property type="molecule type" value="Genomic_DNA"/>
</dbReference>